<protein>
    <recommendedName>
        <fullName evidence="7">EamA domain-containing protein</fullName>
    </recommendedName>
</protein>
<feature type="transmembrane region" description="Helical" evidence="6">
    <location>
        <begin position="182"/>
        <end position="202"/>
    </location>
</feature>
<feature type="transmembrane region" description="Helical" evidence="6">
    <location>
        <begin position="150"/>
        <end position="170"/>
    </location>
</feature>
<keyword evidence="5 6" id="KW-0472">Membrane</keyword>
<evidence type="ECO:0000256" key="6">
    <source>
        <dbReference type="SAM" id="Phobius"/>
    </source>
</evidence>
<dbReference type="AlphaFoldDB" id="A0A1F6EDF5"/>
<dbReference type="GO" id="GO:0005886">
    <property type="term" value="C:plasma membrane"/>
    <property type="evidence" value="ECO:0007669"/>
    <property type="project" value="UniProtKB-SubCell"/>
</dbReference>
<feature type="domain" description="EamA" evidence="7">
    <location>
        <begin position="153"/>
        <end position="287"/>
    </location>
</feature>
<feature type="transmembrane region" description="Helical" evidence="6">
    <location>
        <begin position="270"/>
        <end position="290"/>
    </location>
</feature>
<dbReference type="InterPro" id="IPR037185">
    <property type="entry name" value="EmrE-like"/>
</dbReference>
<keyword evidence="2" id="KW-1003">Cell membrane</keyword>
<evidence type="ECO:0000259" key="7">
    <source>
        <dbReference type="Pfam" id="PF00892"/>
    </source>
</evidence>
<feature type="transmembrane region" description="Helical" evidence="6">
    <location>
        <begin position="245"/>
        <end position="264"/>
    </location>
</feature>
<feature type="transmembrane region" description="Helical" evidence="6">
    <location>
        <begin position="70"/>
        <end position="93"/>
    </location>
</feature>
<evidence type="ECO:0000256" key="2">
    <source>
        <dbReference type="ARBA" id="ARBA00022475"/>
    </source>
</evidence>
<feature type="transmembrane region" description="Helical" evidence="6">
    <location>
        <begin position="214"/>
        <end position="233"/>
    </location>
</feature>
<evidence type="ECO:0000313" key="9">
    <source>
        <dbReference type="Proteomes" id="UP000176689"/>
    </source>
</evidence>
<sequence length="295" mass="32679">MKDMSETRKGELLIFLGAVLWSFFPIITVLTYSTLPSLISLAWSTLLATLFFAGVMTYRRKWHELRDIQLWKYSLLVAFFIGILYYSFIFVGLESTTPGNMAIIALFEVFTSFLLFNVFGKEAISFEHKVGAALMVMGAAIVLMRDFSGINVGDVLILVAVCCSPFGNLFQQRARTIASSEAIMFLRSMFSTPALFLLAYALGARVSLADARASLLFLLINGVLLLGLSKLFWIEAIHRISVTKGVALSSVNPFLTLLLAWLILHQAPAMWQIAGLIPLVAGVLFLTGQLKFRAN</sequence>
<dbReference type="InterPro" id="IPR050638">
    <property type="entry name" value="AA-Vitamin_Transporters"/>
</dbReference>
<keyword evidence="3 6" id="KW-0812">Transmembrane</keyword>
<dbReference type="EMBL" id="MFLP01000006">
    <property type="protein sequence ID" value="OGG71242.1"/>
    <property type="molecule type" value="Genomic_DNA"/>
</dbReference>
<comment type="caution">
    <text evidence="8">The sequence shown here is derived from an EMBL/GenBank/DDBJ whole genome shotgun (WGS) entry which is preliminary data.</text>
</comment>
<evidence type="ECO:0000256" key="1">
    <source>
        <dbReference type="ARBA" id="ARBA00004651"/>
    </source>
</evidence>
<feature type="transmembrane region" description="Helical" evidence="6">
    <location>
        <begin position="12"/>
        <end position="32"/>
    </location>
</feature>
<dbReference type="Pfam" id="PF00892">
    <property type="entry name" value="EamA"/>
    <property type="match status" value="2"/>
</dbReference>
<dbReference type="InterPro" id="IPR000620">
    <property type="entry name" value="EamA_dom"/>
</dbReference>
<feature type="transmembrane region" description="Helical" evidence="6">
    <location>
        <begin position="99"/>
        <end position="119"/>
    </location>
</feature>
<comment type="subcellular location">
    <subcellularLocation>
        <location evidence="1">Cell membrane</location>
        <topology evidence="1">Multi-pass membrane protein</topology>
    </subcellularLocation>
</comment>
<accession>A0A1F6EDF5</accession>
<evidence type="ECO:0000256" key="4">
    <source>
        <dbReference type="ARBA" id="ARBA00022989"/>
    </source>
</evidence>
<proteinExistence type="predicted"/>
<evidence type="ECO:0000256" key="5">
    <source>
        <dbReference type="ARBA" id="ARBA00023136"/>
    </source>
</evidence>
<dbReference type="Gene3D" id="1.10.3730.20">
    <property type="match status" value="1"/>
</dbReference>
<dbReference type="PANTHER" id="PTHR32322:SF18">
    <property type="entry name" value="S-ADENOSYLMETHIONINE_S-ADENOSYLHOMOCYSTEINE TRANSPORTER"/>
    <property type="match status" value="1"/>
</dbReference>
<feature type="transmembrane region" description="Helical" evidence="6">
    <location>
        <begin position="38"/>
        <end position="58"/>
    </location>
</feature>
<organism evidence="8 9">
    <name type="scientific">Candidatus Kaiserbacteria bacterium RIFCSPHIGHO2_12_FULL_53_13</name>
    <dbReference type="NCBI Taxonomy" id="1798502"/>
    <lineage>
        <taxon>Bacteria</taxon>
        <taxon>Candidatus Kaiseribacteriota</taxon>
    </lineage>
</organism>
<dbReference type="Proteomes" id="UP000176689">
    <property type="component" value="Unassembled WGS sequence"/>
</dbReference>
<feature type="domain" description="EamA" evidence="7">
    <location>
        <begin position="9"/>
        <end position="143"/>
    </location>
</feature>
<keyword evidence="4 6" id="KW-1133">Transmembrane helix</keyword>
<feature type="transmembrane region" description="Helical" evidence="6">
    <location>
        <begin position="126"/>
        <end position="144"/>
    </location>
</feature>
<gene>
    <name evidence="8" type="ORF">A3F27_00045</name>
</gene>
<name>A0A1F6EDF5_9BACT</name>
<evidence type="ECO:0000313" key="8">
    <source>
        <dbReference type="EMBL" id="OGG71242.1"/>
    </source>
</evidence>
<dbReference type="SUPFAM" id="SSF103481">
    <property type="entry name" value="Multidrug resistance efflux transporter EmrE"/>
    <property type="match status" value="2"/>
</dbReference>
<dbReference type="PANTHER" id="PTHR32322">
    <property type="entry name" value="INNER MEMBRANE TRANSPORTER"/>
    <property type="match status" value="1"/>
</dbReference>
<reference evidence="8 9" key="1">
    <citation type="journal article" date="2016" name="Nat. Commun.">
        <title>Thousands of microbial genomes shed light on interconnected biogeochemical processes in an aquifer system.</title>
        <authorList>
            <person name="Anantharaman K."/>
            <person name="Brown C.T."/>
            <person name="Hug L.A."/>
            <person name="Sharon I."/>
            <person name="Castelle C.J."/>
            <person name="Probst A.J."/>
            <person name="Thomas B.C."/>
            <person name="Singh A."/>
            <person name="Wilkins M.J."/>
            <person name="Karaoz U."/>
            <person name="Brodie E.L."/>
            <person name="Williams K.H."/>
            <person name="Hubbard S.S."/>
            <person name="Banfield J.F."/>
        </authorList>
    </citation>
    <scope>NUCLEOTIDE SEQUENCE [LARGE SCALE GENOMIC DNA]</scope>
</reference>
<evidence type="ECO:0000256" key="3">
    <source>
        <dbReference type="ARBA" id="ARBA00022692"/>
    </source>
</evidence>